<dbReference type="PANTHER" id="PTHR12777">
    <property type="entry name" value="SMALL NUCLEAR RIBONUCLEOPROTEIN SM D2"/>
    <property type="match status" value="1"/>
</dbReference>
<comment type="subcellular location">
    <subcellularLocation>
        <location evidence="2">Cytoplasm</location>
        <location evidence="2">Cytosol</location>
    </subcellularLocation>
    <subcellularLocation>
        <location evidence="1">Nucleus</location>
    </subcellularLocation>
</comment>
<dbReference type="CDD" id="cd01720">
    <property type="entry name" value="Sm_D2"/>
    <property type="match status" value="1"/>
</dbReference>
<comment type="caution">
    <text evidence="11">The sequence shown here is derived from an EMBL/GenBank/DDBJ whole genome shotgun (WGS) entry which is preliminary data.</text>
</comment>
<accession>A0ABP0IBH3</accession>
<keyword evidence="6" id="KW-0508">mRNA splicing</keyword>
<keyword evidence="12" id="KW-1185">Reference proteome</keyword>
<evidence type="ECO:0000256" key="8">
    <source>
        <dbReference type="ARBA" id="ARBA00023274"/>
    </source>
</evidence>
<evidence type="ECO:0000313" key="11">
    <source>
        <dbReference type="EMBL" id="CAK8999930.1"/>
    </source>
</evidence>
<dbReference type="InterPro" id="IPR027248">
    <property type="entry name" value="Sm_D2"/>
</dbReference>
<evidence type="ECO:0000313" key="12">
    <source>
        <dbReference type="Proteomes" id="UP001642464"/>
    </source>
</evidence>
<protein>
    <recommendedName>
        <fullName evidence="9">snRNP core protein D2</fullName>
    </recommendedName>
</protein>
<keyword evidence="5" id="KW-0507">mRNA processing</keyword>
<organism evidence="11 12">
    <name type="scientific">Durusdinium trenchii</name>
    <dbReference type="NCBI Taxonomy" id="1381693"/>
    <lineage>
        <taxon>Eukaryota</taxon>
        <taxon>Sar</taxon>
        <taxon>Alveolata</taxon>
        <taxon>Dinophyceae</taxon>
        <taxon>Suessiales</taxon>
        <taxon>Symbiodiniaceae</taxon>
        <taxon>Durusdinium</taxon>
    </lineage>
</organism>
<dbReference type="Gene3D" id="2.30.30.100">
    <property type="match status" value="1"/>
</dbReference>
<dbReference type="SMART" id="SM00651">
    <property type="entry name" value="Sm"/>
    <property type="match status" value="1"/>
</dbReference>
<dbReference type="SUPFAM" id="SSF50182">
    <property type="entry name" value="Sm-like ribonucleoproteins"/>
    <property type="match status" value="1"/>
</dbReference>
<evidence type="ECO:0000259" key="10">
    <source>
        <dbReference type="PROSITE" id="PS52002"/>
    </source>
</evidence>
<dbReference type="SUPFAM" id="SSF50630">
    <property type="entry name" value="Acid proteases"/>
    <property type="match status" value="1"/>
</dbReference>
<keyword evidence="8 11" id="KW-0687">Ribonucleoprotein</keyword>
<gene>
    <name evidence="11" type="ORF">SCF082_LOCUS6271</name>
</gene>
<evidence type="ECO:0000256" key="4">
    <source>
        <dbReference type="ARBA" id="ARBA00022490"/>
    </source>
</evidence>
<dbReference type="GO" id="GO:1990904">
    <property type="term" value="C:ribonucleoprotein complex"/>
    <property type="evidence" value="ECO:0007669"/>
    <property type="project" value="UniProtKB-KW"/>
</dbReference>
<evidence type="ECO:0000256" key="7">
    <source>
        <dbReference type="ARBA" id="ARBA00023242"/>
    </source>
</evidence>
<dbReference type="Proteomes" id="UP001642464">
    <property type="component" value="Unassembled WGS sequence"/>
</dbReference>
<dbReference type="Gene3D" id="2.40.70.10">
    <property type="entry name" value="Acid Proteases"/>
    <property type="match status" value="1"/>
</dbReference>
<keyword evidence="4" id="KW-0963">Cytoplasm</keyword>
<evidence type="ECO:0000256" key="2">
    <source>
        <dbReference type="ARBA" id="ARBA00004514"/>
    </source>
</evidence>
<reference evidence="11 12" key="1">
    <citation type="submission" date="2024-02" db="EMBL/GenBank/DDBJ databases">
        <authorList>
            <person name="Chen Y."/>
            <person name="Shah S."/>
            <person name="Dougan E. K."/>
            <person name="Thang M."/>
            <person name="Chan C."/>
        </authorList>
    </citation>
    <scope>NUCLEOTIDE SEQUENCE [LARGE SCALE GENOMIC DNA]</scope>
</reference>
<sequence length="721" mass="79606">MAEDAKVEEKDNFDVGPLSVLQKCVKDNSQVLINCRNNRKILARVKAFDRHSNMVLENVREMWTEVPHGGKKKAKPVNKDRFISKMFLRGDSVILVLRNPKPLSPAIQSCMMVPRLLTLSDKPAVDFKRSEVSIGPQSHGIQRSMGRTRALLLCWLAVLRAVLASRAGVALEEDVATWVQLRSNRSRRTRHTVLLSNNLYWQGYGGETLWSYFIGSLGQDVVHLGGVRGHARVGLNLMGNMPMGDISQTVSTDVGVLGLLPGCFAGCRGPDDFDDLLTIFAREGRMSRAFTLCFDDSATGGGKLFLGKPTRSLPDTAVILPMAPVTSEMPSYAPMSTFEGNAHVLFYFGLREVGSLPAVEWNTMMRQGQSYSDTGTNGFQMPSHLLEQILKTIRTGIQQDQLCQSLWGHHLRKLSPSLVQEVAVPQEAMRCATRHLRDFYVKLGPKNEGLSISKSSFFYELEPCSQRFGISWGESGSDGMILGTAFNWGRSVLYDTSDLAAPRMVLLGPAEGCAVHYGEPQTEAVPLKGTPTEVLGTGGAMTLELALGTPKQVVTMQVHTGSQKLVGIHQTCRNLGNCFLVQPVDGQNTALLPGPDYNSATCQEQVSEMAKELVQHSCSRLKTKLLCECNRQEDCLALVMEAASQHVVPKQVCALTRKMCGERVDFFPELSQSFLPAQRFPSYPFAKTPDVQTVTARCHLDRCISPRTRSDRGEELDDIQH</sequence>
<evidence type="ECO:0000256" key="6">
    <source>
        <dbReference type="ARBA" id="ARBA00023187"/>
    </source>
</evidence>
<proteinExistence type="inferred from homology"/>
<dbReference type="Pfam" id="PF01423">
    <property type="entry name" value="LSM"/>
    <property type="match status" value="1"/>
</dbReference>
<keyword evidence="7" id="KW-0539">Nucleus</keyword>
<dbReference type="InterPro" id="IPR010920">
    <property type="entry name" value="LSM_dom_sf"/>
</dbReference>
<evidence type="ECO:0000256" key="3">
    <source>
        <dbReference type="ARBA" id="ARBA00008146"/>
    </source>
</evidence>
<dbReference type="EMBL" id="CAXAMM010003447">
    <property type="protein sequence ID" value="CAK8999930.1"/>
    <property type="molecule type" value="Genomic_DNA"/>
</dbReference>
<dbReference type="PROSITE" id="PS52002">
    <property type="entry name" value="SM"/>
    <property type="match status" value="1"/>
</dbReference>
<evidence type="ECO:0000256" key="1">
    <source>
        <dbReference type="ARBA" id="ARBA00004123"/>
    </source>
</evidence>
<name>A0ABP0IBH3_9DINO</name>
<dbReference type="InterPro" id="IPR001163">
    <property type="entry name" value="Sm_dom_euk/arc"/>
</dbReference>
<evidence type="ECO:0000256" key="5">
    <source>
        <dbReference type="ARBA" id="ARBA00022664"/>
    </source>
</evidence>
<dbReference type="InterPro" id="IPR047575">
    <property type="entry name" value="Sm"/>
</dbReference>
<evidence type="ECO:0000256" key="9">
    <source>
        <dbReference type="ARBA" id="ARBA00033125"/>
    </source>
</evidence>
<dbReference type="InterPro" id="IPR021109">
    <property type="entry name" value="Peptidase_aspartic_dom_sf"/>
</dbReference>
<comment type="similarity">
    <text evidence="3">Belongs to the snRNP core protein family.</text>
</comment>
<feature type="domain" description="Sm" evidence="10">
    <location>
        <begin position="18"/>
        <end position="102"/>
    </location>
</feature>